<evidence type="ECO:0000259" key="1">
    <source>
        <dbReference type="Pfam" id="PF13649"/>
    </source>
</evidence>
<dbReference type="InterPro" id="IPR048647">
    <property type="entry name" value="RlmA_N"/>
</dbReference>
<accession>A0ABW5S5T3</accession>
<dbReference type="CDD" id="cd02440">
    <property type="entry name" value="AdoMet_MTases"/>
    <property type="match status" value="1"/>
</dbReference>
<feature type="domain" description="Methyltransferase" evidence="1">
    <location>
        <begin position="102"/>
        <end position="190"/>
    </location>
</feature>
<feature type="domain" description="23S rRNA (guanine(745)-N(1))-methyltransferase N-terminal" evidence="2">
    <location>
        <begin position="19"/>
        <end position="55"/>
    </location>
</feature>
<evidence type="ECO:0000313" key="3">
    <source>
        <dbReference type="EMBL" id="MFD2695156.1"/>
    </source>
</evidence>
<protein>
    <submittedName>
        <fullName evidence="3">RNA methyltransferase</fullName>
    </submittedName>
</protein>
<keyword evidence="3" id="KW-0489">Methyltransferase</keyword>
<proteinExistence type="predicted"/>
<organism evidence="3 4">
    <name type="scientific">Sporolactobacillus shoreicorticis</name>
    <dbReference type="NCBI Taxonomy" id="1923877"/>
    <lineage>
        <taxon>Bacteria</taxon>
        <taxon>Bacillati</taxon>
        <taxon>Bacillota</taxon>
        <taxon>Bacilli</taxon>
        <taxon>Bacillales</taxon>
        <taxon>Sporolactobacillaceae</taxon>
        <taxon>Sporolactobacillus</taxon>
    </lineage>
</organism>
<dbReference type="RefSeq" id="WP_253060766.1">
    <property type="nucleotide sequence ID" value="NZ_JAMXWM010000007.1"/>
</dbReference>
<reference evidence="4" key="1">
    <citation type="journal article" date="2019" name="Int. J. Syst. Evol. Microbiol.">
        <title>The Global Catalogue of Microorganisms (GCM) 10K type strain sequencing project: providing services to taxonomists for standard genome sequencing and annotation.</title>
        <authorList>
            <consortium name="The Broad Institute Genomics Platform"/>
            <consortium name="The Broad Institute Genome Sequencing Center for Infectious Disease"/>
            <person name="Wu L."/>
            <person name="Ma J."/>
        </authorList>
    </citation>
    <scope>NUCLEOTIDE SEQUENCE [LARGE SCALE GENOMIC DNA]</scope>
    <source>
        <strain evidence="4">TISTR 2466</strain>
    </source>
</reference>
<comment type="caution">
    <text evidence="3">The sequence shown here is derived from an EMBL/GenBank/DDBJ whole genome shotgun (WGS) entry which is preliminary data.</text>
</comment>
<sequence length="291" mass="32863">MISKRTHCAEQLHLNRNMFQCPVCGAAMDTAMQKSLVCMHGHTFDIAKQGYVNLLTRPIHTHYDKTLFEARRRIIVGHGFFDPLIEALAEQIMGLMNDSAHILDLGCGEGSHLAKICQLLAIVQSNNIRGFGADLAKEGIQSAAKIYPNQNWLVADLAYPPFNVHLFDFVLNILSPSNYHTFDRMLKPGGSIIKVIPGSEYLRELRFSLFGEEKTHYSNADTFSLFQQHFPNALTQKISYTIPLNQEGIRDLIQMTPLTWNVSEMKRKQWLEKSSATITVAFEILVGSKSH</sequence>
<evidence type="ECO:0000313" key="4">
    <source>
        <dbReference type="Proteomes" id="UP001597399"/>
    </source>
</evidence>
<keyword evidence="3" id="KW-0808">Transferase</keyword>
<evidence type="ECO:0000259" key="2">
    <source>
        <dbReference type="Pfam" id="PF21302"/>
    </source>
</evidence>
<dbReference type="PIRSF" id="PIRSF018249">
    <property type="entry name" value="MyrA_prd"/>
    <property type="match status" value="1"/>
</dbReference>
<dbReference type="GO" id="GO:0032259">
    <property type="term" value="P:methylation"/>
    <property type="evidence" value="ECO:0007669"/>
    <property type="project" value="UniProtKB-KW"/>
</dbReference>
<dbReference type="InterPro" id="IPR029063">
    <property type="entry name" value="SAM-dependent_MTases_sf"/>
</dbReference>
<keyword evidence="4" id="KW-1185">Reference proteome</keyword>
<dbReference type="InterPro" id="IPR041698">
    <property type="entry name" value="Methyltransf_25"/>
</dbReference>
<dbReference type="Pfam" id="PF13649">
    <property type="entry name" value="Methyltransf_25"/>
    <property type="match status" value="1"/>
</dbReference>
<dbReference type="GO" id="GO:0008168">
    <property type="term" value="F:methyltransferase activity"/>
    <property type="evidence" value="ECO:0007669"/>
    <property type="project" value="UniProtKB-KW"/>
</dbReference>
<gene>
    <name evidence="3" type="ORF">ACFSUE_16235</name>
</gene>
<dbReference type="SUPFAM" id="SSF53335">
    <property type="entry name" value="S-adenosyl-L-methionine-dependent methyltransferases"/>
    <property type="match status" value="1"/>
</dbReference>
<dbReference type="Proteomes" id="UP001597399">
    <property type="component" value="Unassembled WGS sequence"/>
</dbReference>
<dbReference type="Pfam" id="PF21302">
    <property type="entry name" value="Zn_ribbon_RlmA"/>
    <property type="match status" value="1"/>
</dbReference>
<dbReference type="Gene3D" id="3.40.50.150">
    <property type="entry name" value="Vaccinia Virus protein VP39"/>
    <property type="match status" value="1"/>
</dbReference>
<dbReference type="InterPro" id="IPR016718">
    <property type="entry name" value="rRNA_m1G-MeTrfase_A_prd"/>
</dbReference>
<name>A0ABW5S5T3_9BACL</name>
<dbReference type="EMBL" id="JBHUMQ010000039">
    <property type="protein sequence ID" value="MFD2695156.1"/>
    <property type="molecule type" value="Genomic_DNA"/>
</dbReference>